<sequence length="508" mass="55294">MHTQGWLQGLTEHASRLVDEPLRETIAREPDRVVRDTIAAGPLTLCLARQRLDAAAWDALYRLALRTESQAALRHMLDGAEVNRSEGRPALHTALRTDLGRGAAAVNGFRQAGEARREMARLAERLWAEGVTDLVNIGIGGSDFGPRLAIDALAAGQAAKLRIHFLSAPDGHTVEALCRQLDPNSTALLLVSKSFSTEETLLNGRVMVDWLSGRGPVLAATSKVDKAAEYGVQPDAILPMWDWVGGRYSLWSAVGFSIMAAYGVEVFQRLLQGAATLDRHALEVEPALNLPLRHALVQVWNRNALGYDSLAVLPYDQRLRLLPTYLQQLIMESLGKSVSADGSRLLDVSTAPVIWGGPGTDCQHSYFQALHQGTDTVPTEFIGVCQPAHGHRAMHQSLWANLLAQSEALANGVANDDKHRRYVGNRPSSVLMLDELSPEALGSLIAFYEHSVFLQSVLWGINAFDQWGVELGKVTAKRIAPAVADPTVSADDPVTASLLGHLHRKNTE</sequence>
<dbReference type="Proteomes" id="UP000613768">
    <property type="component" value="Unassembled WGS sequence"/>
</dbReference>
<dbReference type="PROSITE" id="PS51463">
    <property type="entry name" value="P_GLUCOSE_ISOMERASE_3"/>
    <property type="match status" value="1"/>
</dbReference>
<gene>
    <name evidence="8 10" type="primary">pgi</name>
    <name evidence="10" type="ORF">IFO71_13745</name>
</gene>
<dbReference type="GO" id="GO:0097367">
    <property type="term" value="F:carbohydrate derivative binding"/>
    <property type="evidence" value="ECO:0007669"/>
    <property type="project" value="InterPro"/>
</dbReference>
<evidence type="ECO:0000256" key="1">
    <source>
        <dbReference type="ARBA" id="ARBA00004926"/>
    </source>
</evidence>
<dbReference type="GO" id="GO:0005829">
    <property type="term" value="C:cytosol"/>
    <property type="evidence" value="ECO:0007669"/>
    <property type="project" value="TreeGrafter"/>
</dbReference>
<keyword evidence="5 8" id="KW-0324">Glycolysis</keyword>
<dbReference type="InterPro" id="IPR035476">
    <property type="entry name" value="SIS_PGI_1"/>
</dbReference>
<dbReference type="RefSeq" id="WP_192030218.1">
    <property type="nucleotide sequence ID" value="NZ_JACYTR010000031.1"/>
</dbReference>
<dbReference type="NCBIfam" id="NF001211">
    <property type="entry name" value="PRK00179.1"/>
    <property type="match status" value="1"/>
</dbReference>
<comment type="pathway">
    <text evidence="8">Carbohydrate biosynthesis; gluconeogenesis.</text>
</comment>
<comment type="similarity">
    <text evidence="2 8 9">Belongs to the GPI family.</text>
</comment>
<dbReference type="Gene3D" id="1.10.1390.10">
    <property type="match status" value="1"/>
</dbReference>
<evidence type="ECO:0000256" key="8">
    <source>
        <dbReference type="HAMAP-Rule" id="MF_00473"/>
    </source>
</evidence>
<dbReference type="AlphaFoldDB" id="A0AAW3ZL19"/>
<dbReference type="InterPro" id="IPR001672">
    <property type="entry name" value="G6P_Isomerase"/>
</dbReference>
<dbReference type="GO" id="GO:0004347">
    <property type="term" value="F:glucose-6-phosphate isomerase activity"/>
    <property type="evidence" value="ECO:0007669"/>
    <property type="project" value="UniProtKB-UniRule"/>
</dbReference>
<dbReference type="SUPFAM" id="SSF53697">
    <property type="entry name" value="SIS domain"/>
    <property type="match status" value="1"/>
</dbReference>
<feature type="active site" evidence="8">
    <location>
        <position position="473"/>
    </location>
</feature>
<comment type="catalytic activity">
    <reaction evidence="7 8 9">
        <text>alpha-D-glucose 6-phosphate = beta-D-fructose 6-phosphate</text>
        <dbReference type="Rhea" id="RHEA:11816"/>
        <dbReference type="ChEBI" id="CHEBI:57634"/>
        <dbReference type="ChEBI" id="CHEBI:58225"/>
        <dbReference type="EC" id="5.3.1.9"/>
    </reaction>
</comment>
<accession>A0AAW3ZL19</accession>
<dbReference type="PANTHER" id="PTHR11469:SF1">
    <property type="entry name" value="GLUCOSE-6-PHOSPHATE ISOMERASE"/>
    <property type="match status" value="1"/>
</dbReference>
<keyword evidence="3 8" id="KW-0312">Gluconeogenesis</keyword>
<evidence type="ECO:0000256" key="2">
    <source>
        <dbReference type="ARBA" id="ARBA00006604"/>
    </source>
</evidence>
<proteinExistence type="inferred from homology"/>
<dbReference type="GO" id="GO:0051156">
    <property type="term" value="P:glucose 6-phosphate metabolic process"/>
    <property type="evidence" value="ECO:0007669"/>
    <property type="project" value="TreeGrafter"/>
</dbReference>
<dbReference type="Pfam" id="PF00342">
    <property type="entry name" value="PGI"/>
    <property type="match status" value="1"/>
</dbReference>
<dbReference type="PRINTS" id="PR00662">
    <property type="entry name" value="G6PISOMERASE"/>
</dbReference>
<dbReference type="InterPro" id="IPR023096">
    <property type="entry name" value="G6P_Isomerase_C"/>
</dbReference>
<dbReference type="GO" id="GO:0048029">
    <property type="term" value="F:monosaccharide binding"/>
    <property type="evidence" value="ECO:0007669"/>
    <property type="project" value="TreeGrafter"/>
</dbReference>
<dbReference type="CDD" id="cd05015">
    <property type="entry name" value="SIS_PGI_1"/>
    <property type="match status" value="1"/>
</dbReference>
<dbReference type="GO" id="GO:0006096">
    <property type="term" value="P:glycolytic process"/>
    <property type="evidence" value="ECO:0007669"/>
    <property type="project" value="UniProtKB-UniRule"/>
</dbReference>
<evidence type="ECO:0000256" key="4">
    <source>
        <dbReference type="ARBA" id="ARBA00022490"/>
    </source>
</evidence>
<dbReference type="EC" id="5.3.1.9" evidence="8"/>
<dbReference type="PANTHER" id="PTHR11469">
    <property type="entry name" value="GLUCOSE-6-PHOSPHATE ISOMERASE"/>
    <property type="match status" value="1"/>
</dbReference>
<dbReference type="InterPro" id="IPR035482">
    <property type="entry name" value="SIS_PGI_2"/>
</dbReference>
<dbReference type="CDD" id="cd05016">
    <property type="entry name" value="SIS_PGI_2"/>
    <property type="match status" value="1"/>
</dbReference>
<feature type="active site" evidence="8">
    <location>
        <position position="364"/>
    </location>
</feature>
<reference evidence="10 11" key="1">
    <citation type="submission" date="2020-09" db="EMBL/GenBank/DDBJ databases">
        <title>Pseudoxanthomonas sp. CAU 1598 isolated from sand of Yaerae Beach.</title>
        <authorList>
            <person name="Kim W."/>
        </authorList>
    </citation>
    <scope>NUCLEOTIDE SEQUENCE [LARGE SCALE GENOMIC DNA]</scope>
    <source>
        <strain evidence="10 11">CAU 1598</strain>
    </source>
</reference>
<organism evidence="10 11">
    <name type="scientific">Pseudomarimonas arenosa</name>
    <dbReference type="NCBI Taxonomy" id="2774145"/>
    <lineage>
        <taxon>Bacteria</taxon>
        <taxon>Pseudomonadati</taxon>
        <taxon>Pseudomonadota</taxon>
        <taxon>Gammaproteobacteria</taxon>
        <taxon>Lysobacterales</taxon>
        <taxon>Lysobacteraceae</taxon>
        <taxon>Pseudomarimonas</taxon>
    </lineage>
</organism>
<evidence type="ECO:0000313" key="11">
    <source>
        <dbReference type="Proteomes" id="UP000613768"/>
    </source>
</evidence>
<evidence type="ECO:0000256" key="9">
    <source>
        <dbReference type="RuleBase" id="RU000612"/>
    </source>
</evidence>
<dbReference type="PROSITE" id="PS00174">
    <property type="entry name" value="P_GLUCOSE_ISOMERASE_2"/>
    <property type="match status" value="1"/>
</dbReference>
<dbReference type="InterPro" id="IPR046348">
    <property type="entry name" value="SIS_dom_sf"/>
</dbReference>
<keyword evidence="11" id="KW-1185">Reference proteome</keyword>
<evidence type="ECO:0000256" key="6">
    <source>
        <dbReference type="ARBA" id="ARBA00023235"/>
    </source>
</evidence>
<comment type="pathway">
    <text evidence="1 8 9">Carbohydrate degradation; glycolysis; D-glyceraldehyde 3-phosphate and glycerone phosphate from D-glucose: step 2/4.</text>
</comment>
<dbReference type="GO" id="GO:0006094">
    <property type="term" value="P:gluconeogenesis"/>
    <property type="evidence" value="ECO:0007669"/>
    <property type="project" value="UniProtKB-UniRule"/>
</dbReference>
<dbReference type="PROSITE" id="PS00765">
    <property type="entry name" value="P_GLUCOSE_ISOMERASE_1"/>
    <property type="match status" value="1"/>
</dbReference>
<keyword evidence="6 8" id="KW-0413">Isomerase</keyword>
<dbReference type="InterPro" id="IPR018189">
    <property type="entry name" value="Phosphoglucose_isomerase_CS"/>
</dbReference>
<dbReference type="EMBL" id="JACYTR010000031">
    <property type="protein sequence ID" value="MBD8526800.1"/>
    <property type="molecule type" value="Genomic_DNA"/>
</dbReference>
<dbReference type="Gene3D" id="3.40.50.10490">
    <property type="entry name" value="Glucose-6-phosphate isomerase like protein, domain 1"/>
    <property type="match status" value="2"/>
</dbReference>
<comment type="function">
    <text evidence="8">Catalyzes the reversible isomerization of glucose-6-phosphate to fructose-6-phosphate.</text>
</comment>
<evidence type="ECO:0000256" key="3">
    <source>
        <dbReference type="ARBA" id="ARBA00022432"/>
    </source>
</evidence>
<dbReference type="HAMAP" id="MF_00473">
    <property type="entry name" value="G6P_isomerase"/>
    <property type="match status" value="1"/>
</dbReference>
<protein>
    <recommendedName>
        <fullName evidence="8">Glucose-6-phosphate isomerase</fullName>
        <shortName evidence="8">GPI</shortName>
        <ecNumber evidence="8">5.3.1.9</ecNumber>
    </recommendedName>
    <alternativeName>
        <fullName evidence="8">Phosphoglucose isomerase</fullName>
        <shortName evidence="8">PGI</shortName>
    </alternativeName>
    <alternativeName>
        <fullName evidence="8">Phosphohexose isomerase</fullName>
        <shortName evidence="8">PHI</shortName>
    </alternativeName>
</protein>
<evidence type="ECO:0000256" key="5">
    <source>
        <dbReference type="ARBA" id="ARBA00023152"/>
    </source>
</evidence>
<evidence type="ECO:0000313" key="10">
    <source>
        <dbReference type="EMBL" id="MBD8526800.1"/>
    </source>
</evidence>
<feature type="active site" description="Proton donor" evidence="8">
    <location>
        <position position="332"/>
    </location>
</feature>
<name>A0AAW3ZL19_9GAMM</name>
<evidence type="ECO:0000256" key="7">
    <source>
        <dbReference type="ARBA" id="ARBA00029321"/>
    </source>
</evidence>
<comment type="subcellular location">
    <subcellularLocation>
        <location evidence="8">Cytoplasm</location>
    </subcellularLocation>
</comment>
<comment type="caution">
    <text evidence="10">The sequence shown here is derived from an EMBL/GenBank/DDBJ whole genome shotgun (WGS) entry which is preliminary data.</text>
</comment>
<keyword evidence="4 8" id="KW-0963">Cytoplasm</keyword>